<evidence type="ECO:0000313" key="1">
    <source>
        <dbReference type="EMBL" id="KAJ2802929.1"/>
    </source>
</evidence>
<gene>
    <name evidence="1" type="ORF">H4R20_003092</name>
</gene>
<reference evidence="1" key="1">
    <citation type="submission" date="2022-07" db="EMBL/GenBank/DDBJ databases">
        <title>Phylogenomic reconstructions and comparative analyses of Kickxellomycotina fungi.</title>
        <authorList>
            <person name="Reynolds N.K."/>
            <person name="Stajich J.E."/>
            <person name="Barry K."/>
            <person name="Grigoriev I.V."/>
            <person name="Crous P."/>
            <person name="Smith M.E."/>
        </authorList>
    </citation>
    <scope>NUCLEOTIDE SEQUENCE</scope>
    <source>
        <strain evidence="1">NRRL 1565</strain>
    </source>
</reference>
<protein>
    <submittedName>
        <fullName evidence="1">Uncharacterized protein</fullName>
    </submittedName>
</protein>
<name>A0A9W8HUC3_9FUNG</name>
<accession>A0A9W8HUC3</accession>
<proteinExistence type="predicted"/>
<dbReference type="OrthoDB" id="5575241at2759"/>
<dbReference type="EMBL" id="JANBUO010000592">
    <property type="protein sequence ID" value="KAJ2802929.1"/>
    <property type="molecule type" value="Genomic_DNA"/>
</dbReference>
<sequence>MPNSTAATKEIVGAKRRARHPLSTTGALVASGPFIPAATATRAAQAGDQAQNASQITPHLRAASTANVAASGREIRVFTICVRVARGRHTHVAVDTSAARPGHFRPHAARQPLSAGMERSAAPVARALVGTLRAPMDAGSKSPANHKTAASTFLVI</sequence>
<dbReference type="AlphaFoldDB" id="A0A9W8HUC3"/>
<organism evidence="1 2">
    <name type="scientific">Coemansia guatemalensis</name>
    <dbReference type="NCBI Taxonomy" id="2761395"/>
    <lineage>
        <taxon>Eukaryota</taxon>
        <taxon>Fungi</taxon>
        <taxon>Fungi incertae sedis</taxon>
        <taxon>Zoopagomycota</taxon>
        <taxon>Kickxellomycotina</taxon>
        <taxon>Kickxellomycetes</taxon>
        <taxon>Kickxellales</taxon>
        <taxon>Kickxellaceae</taxon>
        <taxon>Coemansia</taxon>
    </lineage>
</organism>
<comment type="caution">
    <text evidence="1">The sequence shown here is derived from an EMBL/GenBank/DDBJ whole genome shotgun (WGS) entry which is preliminary data.</text>
</comment>
<dbReference type="Proteomes" id="UP001140094">
    <property type="component" value="Unassembled WGS sequence"/>
</dbReference>
<keyword evidence="2" id="KW-1185">Reference proteome</keyword>
<evidence type="ECO:0000313" key="2">
    <source>
        <dbReference type="Proteomes" id="UP001140094"/>
    </source>
</evidence>